<keyword evidence="2" id="KW-1185">Reference proteome</keyword>
<evidence type="ECO:0000313" key="2">
    <source>
        <dbReference type="Proteomes" id="UP001597079"/>
    </source>
</evidence>
<dbReference type="RefSeq" id="WP_377942982.1">
    <property type="nucleotide sequence ID" value="NZ_JBHUCX010000024.1"/>
</dbReference>
<dbReference type="EMBL" id="JBHUCX010000024">
    <property type="protein sequence ID" value="MFD1675124.1"/>
    <property type="molecule type" value="Genomic_DNA"/>
</dbReference>
<sequence length="121" mass="14065">MPYFALVLESSRKAKTARHVYEYLIGKAKGQNVIQEIELEQVHGFDGIRVEQGDKYRILNVRLHDEHLSPYLQTDMNLFQLLMIDEHVEICVFRAERGWLFVFNGISPGPKPFGQLGFDTR</sequence>
<protein>
    <submittedName>
        <fullName evidence="1">Uncharacterized protein</fullName>
    </submittedName>
</protein>
<proteinExistence type="predicted"/>
<comment type="caution">
    <text evidence="1">The sequence shown here is derived from an EMBL/GenBank/DDBJ whole genome shotgun (WGS) entry which is preliminary data.</text>
</comment>
<evidence type="ECO:0000313" key="1">
    <source>
        <dbReference type="EMBL" id="MFD1675124.1"/>
    </source>
</evidence>
<reference evidence="2" key="1">
    <citation type="journal article" date="2019" name="Int. J. Syst. Evol. Microbiol.">
        <title>The Global Catalogue of Microorganisms (GCM) 10K type strain sequencing project: providing services to taxonomists for standard genome sequencing and annotation.</title>
        <authorList>
            <consortium name="The Broad Institute Genomics Platform"/>
            <consortium name="The Broad Institute Genome Sequencing Center for Infectious Disease"/>
            <person name="Wu L."/>
            <person name="Ma J."/>
        </authorList>
    </citation>
    <scope>NUCLEOTIDE SEQUENCE [LARGE SCALE GENOMIC DNA]</scope>
    <source>
        <strain evidence="2">CGMCC 1.12286</strain>
    </source>
</reference>
<accession>A0ABW4JGU0</accession>
<name>A0ABW4JGU0_9BACL</name>
<gene>
    <name evidence="1" type="ORF">ACFSB2_10500</name>
</gene>
<organism evidence="1 2">
    <name type="scientific">Alicyclobacillus fodiniaquatilis</name>
    <dbReference type="NCBI Taxonomy" id="1661150"/>
    <lineage>
        <taxon>Bacteria</taxon>
        <taxon>Bacillati</taxon>
        <taxon>Bacillota</taxon>
        <taxon>Bacilli</taxon>
        <taxon>Bacillales</taxon>
        <taxon>Alicyclobacillaceae</taxon>
        <taxon>Alicyclobacillus</taxon>
    </lineage>
</organism>
<dbReference type="Proteomes" id="UP001597079">
    <property type="component" value="Unassembled WGS sequence"/>
</dbReference>